<keyword evidence="1" id="KW-0812">Transmembrane</keyword>
<dbReference type="Gene3D" id="3.40.50.720">
    <property type="entry name" value="NAD(P)-binding Rossmann-like Domain"/>
    <property type="match status" value="1"/>
</dbReference>
<evidence type="ECO:0008006" key="3">
    <source>
        <dbReference type="Google" id="ProtNLM"/>
    </source>
</evidence>
<reference evidence="2" key="1">
    <citation type="submission" date="2019-10" db="EMBL/GenBank/DDBJ databases">
        <authorList>
            <person name="Nor Muhammad N."/>
        </authorList>
    </citation>
    <scope>NUCLEOTIDE SEQUENCE</scope>
</reference>
<accession>A0A5K1K199</accession>
<dbReference type="PANTHER" id="PTHR12286">
    <property type="entry name" value="SACCHAROPINE DEHYDROGENASE-LIKE OXIDOREDUCTASE"/>
    <property type="match status" value="1"/>
</dbReference>
<dbReference type="PANTHER" id="PTHR12286:SF5">
    <property type="entry name" value="SACCHAROPINE DEHYDROGENASE-LIKE OXIDOREDUCTASE"/>
    <property type="match status" value="1"/>
</dbReference>
<dbReference type="GO" id="GO:0005811">
    <property type="term" value="C:lipid droplet"/>
    <property type="evidence" value="ECO:0007669"/>
    <property type="project" value="TreeGrafter"/>
</dbReference>
<protein>
    <recommendedName>
        <fullName evidence="3">Saccharopine dehydrogenase NADP binding domain-containing protein</fullName>
    </recommendedName>
</protein>
<evidence type="ECO:0000256" key="1">
    <source>
        <dbReference type="SAM" id="Phobius"/>
    </source>
</evidence>
<dbReference type="InterPro" id="IPR036291">
    <property type="entry name" value="NAD(P)-bd_dom_sf"/>
</dbReference>
<gene>
    <name evidence="2" type="primary">I1RN15</name>
</gene>
<dbReference type="EMBL" id="LR727469">
    <property type="protein sequence ID" value="VWO99198.1"/>
    <property type="molecule type" value="Genomic_DNA"/>
</dbReference>
<dbReference type="SUPFAM" id="SSF51735">
    <property type="entry name" value="NAD(P)-binding Rossmann-fold domains"/>
    <property type="match status" value="1"/>
</dbReference>
<dbReference type="AlphaFoldDB" id="A0A5K1K199"/>
<dbReference type="GO" id="GO:0009247">
    <property type="term" value="P:glycolipid biosynthetic process"/>
    <property type="evidence" value="ECO:0007669"/>
    <property type="project" value="TreeGrafter"/>
</dbReference>
<feature type="transmembrane region" description="Helical" evidence="1">
    <location>
        <begin position="311"/>
        <end position="337"/>
    </location>
</feature>
<organism evidence="2">
    <name type="scientific">Ganoderma boninense</name>
    <dbReference type="NCBI Taxonomy" id="34458"/>
    <lineage>
        <taxon>Eukaryota</taxon>
        <taxon>Fungi</taxon>
        <taxon>Dikarya</taxon>
        <taxon>Basidiomycota</taxon>
        <taxon>Agaricomycotina</taxon>
        <taxon>Agaricomycetes</taxon>
        <taxon>Polyporales</taxon>
        <taxon>Polyporaceae</taxon>
        <taxon>Ganoderma</taxon>
    </lineage>
</organism>
<sequence length="450" mass="48461">MPLRSAGNVDLVFLTCAWGCCRLHGPPHRALPRTTSAPEHVHLRAWRALDGQGRGAQEAVGIADDGAVPVFHVDVTKYDMVEAAVRETKVVLNAAGPYWLWGTNVVRACTLLGKRYVDLTGEPHFQHKMIELFDHTATKTGAVIVPACGFDSVPSDIAVFLANRTLKNALGPQTQLGLSQSFFNIKGGFSGGTMASMASEIEDVPADVAEESQKDYALSPVKGHPSPPQQTAVRVPFSQPPMYGAAWIMATANTAVVQRTFGLNALLADHSSTVLASARAEAQKAGEQIRPLTYGPEFRYAEYMTFSRSRFAASLFSVLLGLWFTLLFNVPPVWWIAKRFLPKSGEGPSEKLMQSGYMNVTNYTEAAGAPGTWAKTTIRGKGDPGYKLTSECALALALDDAALPPHAHIGGVLTPATALGSVLVSRLEAAGLVQFESQIVRGNEESRKDR</sequence>
<dbReference type="GO" id="GO:0005739">
    <property type="term" value="C:mitochondrion"/>
    <property type="evidence" value="ECO:0007669"/>
    <property type="project" value="TreeGrafter"/>
</dbReference>
<evidence type="ECO:0000313" key="2">
    <source>
        <dbReference type="EMBL" id="VWO99198.1"/>
    </source>
</evidence>
<proteinExistence type="predicted"/>
<dbReference type="InterPro" id="IPR051276">
    <property type="entry name" value="Saccharopine_DH-like_oxidrdct"/>
</dbReference>
<keyword evidence="1" id="KW-1133">Transmembrane helix</keyword>
<name>A0A5K1K199_9APHY</name>
<dbReference type="GO" id="GO:0005886">
    <property type="term" value="C:plasma membrane"/>
    <property type="evidence" value="ECO:0007669"/>
    <property type="project" value="TreeGrafter"/>
</dbReference>
<keyword evidence="1" id="KW-0472">Membrane</keyword>